<feature type="domain" description="Transposase IS4-like" evidence="1">
    <location>
        <begin position="95"/>
        <end position="249"/>
    </location>
</feature>
<keyword evidence="3" id="KW-0614">Plasmid</keyword>
<feature type="domain" description="Insertion element IS402-like" evidence="2">
    <location>
        <begin position="6"/>
        <end position="78"/>
    </location>
</feature>
<dbReference type="GO" id="GO:0006313">
    <property type="term" value="P:DNA transposition"/>
    <property type="evidence" value="ECO:0007669"/>
    <property type="project" value="InterPro"/>
</dbReference>
<keyword evidence="4" id="KW-1185">Reference proteome</keyword>
<gene>
    <name evidence="3" type="ordered locus">Bind_3828</name>
</gene>
<name>B2ILG3_BEII9</name>
<dbReference type="EMBL" id="CP001017">
    <property type="protein sequence ID" value="ACB97363.1"/>
    <property type="molecule type" value="Genomic_DNA"/>
</dbReference>
<dbReference type="HOGENOM" id="CLU_055261_2_1_5"/>
<dbReference type="InterPro" id="IPR002559">
    <property type="entry name" value="Transposase_11"/>
</dbReference>
<dbReference type="PANTHER" id="PTHR30007:SF1">
    <property type="entry name" value="BLR1914 PROTEIN"/>
    <property type="match status" value="1"/>
</dbReference>
<dbReference type="Pfam" id="PF01609">
    <property type="entry name" value="DDE_Tnp_1"/>
    <property type="match status" value="1"/>
</dbReference>
<dbReference type="Proteomes" id="UP000001695">
    <property type="component" value="Plasmid pBIND01"/>
</dbReference>
<reference evidence="3 4" key="1">
    <citation type="submission" date="2008-03" db="EMBL/GenBank/DDBJ databases">
        <title>Complete sequence of plasmid1 of Beijerinckia indica subsp. indica ATCC 9039.</title>
        <authorList>
            <consortium name="US DOE Joint Genome Institute"/>
            <person name="Copeland A."/>
            <person name="Lucas S."/>
            <person name="Lapidus A."/>
            <person name="Glavina del Rio T."/>
            <person name="Dalin E."/>
            <person name="Tice H."/>
            <person name="Bruce D."/>
            <person name="Goodwin L."/>
            <person name="Pitluck S."/>
            <person name="LaButti K."/>
            <person name="Schmutz J."/>
            <person name="Larimer F."/>
            <person name="Land M."/>
            <person name="Hauser L."/>
            <person name="Kyrpides N."/>
            <person name="Mikhailova N."/>
            <person name="Dunfield P.F."/>
            <person name="Dedysh S.N."/>
            <person name="Liesack W."/>
            <person name="Saw J.H."/>
            <person name="Alam M."/>
            <person name="Chen Y."/>
            <person name="Murrell J.C."/>
            <person name="Richardson P."/>
        </authorList>
    </citation>
    <scope>NUCLEOTIDE SEQUENCE [LARGE SCALE GENOMIC DNA]</scope>
    <source>
        <strain evidence="4">ATCC 9039 / DSM 1715 / NCIMB 8712</strain>
        <plasmid evidence="3 4">pBIND01</plasmid>
    </source>
</reference>
<evidence type="ECO:0000259" key="2">
    <source>
        <dbReference type="Pfam" id="PF13340"/>
    </source>
</evidence>
<dbReference type="GO" id="GO:0003677">
    <property type="term" value="F:DNA binding"/>
    <property type="evidence" value="ECO:0007669"/>
    <property type="project" value="InterPro"/>
</dbReference>
<evidence type="ECO:0000313" key="3">
    <source>
        <dbReference type="EMBL" id="ACB97363.1"/>
    </source>
</evidence>
<organism evidence="3 4">
    <name type="scientific">Beijerinckia indica subsp. indica (strain ATCC 9039 / DSM 1715 / NCIMB 8712)</name>
    <dbReference type="NCBI Taxonomy" id="395963"/>
    <lineage>
        <taxon>Bacteria</taxon>
        <taxon>Pseudomonadati</taxon>
        <taxon>Pseudomonadota</taxon>
        <taxon>Alphaproteobacteria</taxon>
        <taxon>Hyphomicrobiales</taxon>
        <taxon>Beijerinckiaceae</taxon>
        <taxon>Beijerinckia</taxon>
    </lineage>
</organism>
<proteinExistence type="predicted"/>
<geneLocation type="plasmid" evidence="3 4">
    <name>pBIND01</name>
</geneLocation>
<evidence type="ECO:0000259" key="1">
    <source>
        <dbReference type="Pfam" id="PF01609"/>
    </source>
</evidence>
<dbReference type="KEGG" id="bid:Bind_3828"/>
<sequence>MNRGDLSDAEWAIIEALLPPERGRWARPAQDNRRFLNGMLFVLRAGCPWRDMHERYGKWNSVYVRFRRWAEQGVWDALLETLVELGLADDWQHMIDSTIVRGHSQAAGAKRGTHKEGFGRSRGGFTSKIHARADSHGRPLGFVLTSGETSDYAATPALLGMPVAKPKAMLADKGYDSDEVRASLLLKGILPVIPPKANRKESVSYDFKLYKDRNRIERMFNRLKQFRRIATRYDKTAVSFLKFLAIAAAKIWLPTFVNRT</sequence>
<evidence type="ECO:0000313" key="4">
    <source>
        <dbReference type="Proteomes" id="UP000001695"/>
    </source>
</evidence>
<dbReference type="NCBIfam" id="NF033580">
    <property type="entry name" value="transpos_IS5_3"/>
    <property type="match status" value="1"/>
</dbReference>
<dbReference type="AlphaFoldDB" id="B2ILG3"/>
<dbReference type="InterPro" id="IPR025161">
    <property type="entry name" value="IS402-like_dom"/>
</dbReference>
<dbReference type="Pfam" id="PF13340">
    <property type="entry name" value="DUF4096"/>
    <property type="match status" value="1"/>
</dbReference>
<accession>B2ILG3</accession>
<protein>
    <submittedName>
        <fullName evidence="3">Transposase and inactivated derivatives-like protein</fullName>
    </submittedName>
</protein>
<dbReference type="PANTHER" id="PTHR30007">
    <property type="entry name" value="PHP DOMAIN PROTEIN"/>
    <property type="match status" value="1"/>
</dbReference>
<dbReference type="GO" id="GO:0004803">
    <property type="term" value="F:transposase activity"/>
    <property type="evidence" value="ECO:0007669"/>
    <property type="project" value="InterPro"/>
</dbReference>